<dbReference type="PhylomeDB" id="A0A0D2UM21"/>
<feature type="compositionally biased region" description="Pro residues" evidence="1">
    <location>
        <begin position="426"/>
        <end position="435"/>
    </location>
</feature>
<dbReference type="InterPro" id="IPR040350">
    <property type="entry name" value="TMEM272"/>
</dbReference>
<dbReference type="OrthoDB" id="6157510at2759"/>
<feature type="compositionally biased region" description="Acidic residues" evidence="1">
    <location>
        <begin position="318"/>
        <end position="337"/>
    </location>
</feature>
<accession>A0A0D2UM21</accession>
<dbReference type="PANTHER" id="PTHR33444:SF2">
    <property type="entry name" value="MARVEL DOMAIN-CONTAINING PROTEIN"/>
    <property type="match status" value="1"/>
</dbReference>
<keyword evidence="2" id="KW-0472">Membrane</keyword>
<dbReference type="EMBL" id="KE346370">
    <property type="protein sequence ID" value="KJE96106.1"/>
    <property type="molecule type" value="Genomic_DNA"/>
</dbReference>
<feature type="transmembrane region" description="Helical" evidence="2">
    <location>
        <begin position="198"/>
        <end position="217"/>
    </location>
</feature>
<dbReference type="AlphaFoldDB" id="A0A0D2UM21"/>
<evidence type="ECO:0000256" key="2">
    <source>
        <dbReference type="SAM" id="Phobius"/>
    </source>
</evidence>
<dbReference type="STRING" id="595528.A0A0D2UM21"/>
<feature type="region of interest" description="Disordered" evidence="1">
    <location>
        <begin position="1"/>
        <end position="130"/>
    </location>
</feature>
<name>A0A0D2UM21_CAPO3</name>
<reference evidence="4" key="1">
    <citation type="submission" date="2011-02" db="EMBL/GenBank/DDBJ databases">
        <title>The Genome Sequence of Capsaspora owczarzaki ATCC 30864.</title>
        <authorList>
            <person name="Russ C."/>
            <person name="Cuomo C."/>
            <person name="Burger G."/>
            <person name="Gray M.W."/>
            <person name="Holland P.W.H."/>
            <person name="King N."/>
            <person name="Lang F.B.F."/>
            <person name="Roger A.J."/>
            <person name="Ruiz-Trillo I."/>
            <person name="Young S.K."/>
            <person name="Zeng Q."/>
            <person name="Gargeya S."/>
            <person name="Alvarado L."/>
            <person name="Berlin A."/>
            <person name="Chapman S.B."/>
            <person name="Chen Z."/>
            <person name="Freedman E."/>
            <person name="Gellesch M."/>
            <person name="Goldberg J."/>
            <person name="Griggs A."/>
            <person name="Gujja S."/>
            <person name="Heilman E."/>
            <person name="Heiman D."/>
            <person name="Howarth C."/>
            <person name="Mehta T."/>
            <person name="Neiman D."/>
            <person name="Pearson M."/>
            <person name="Roberts A."/>
            <person name="Saif S."/>
            <person name="Shea T."/>
            <person name="Shenoy N."/>
            <person name="Sisk P."/>
            <person name="Stolte C."/>
            <person name="Sykes S."/>
            <person name="White J."/>
            <person name="Yandava C."/>
            <person name="Haas B."/>
            <person name="Nusbaum C."/>
            <person name="Birren B."/>
        </authorList>
    </citation>
    <scope>NUCLEOTIDE SEQUENCE</scope>
    <source>
        <strain evidence="4">ATCC 30864</strain>
    </source>
</reference>
<proteinExistence type="predicted"/>
<feature type="region of interest" description="Disordered" evidence="1">
    <location>
        <begin position="316"/>
        <end position="435"/>
    </location>
</feature>
<feature type="transmembrane region" description="Helical" evidence="2">
    <location>
        <begin position="281"/>
        <end position="308"/>
    </location>
</feature>
<dbReference type="InParanoid" id="A0A0D2UM21"/>
<evidence type="ECO:0000313" key="3">
    <source>
        <dbReference type="EMBL" id="KJE96106.1"/>
    </source>
</evidence>
<gene>
    <name evidence="3" type="ORF">CAOG_006475</name>
</gene>
<protein>
    <recommendedName>
        <fullName evidence="5">Transmembrane protein</fullName>
    </recommendedName>
</protein>
<feature type="transmembrane region" description="Helical" evidence="2">
    <location>
        <begin position="237"/>
        <end position="261"/>
    </location>
</feature>
<evidence type="ECO:0000313" key="4">
    <source>
        <dbReference type="Proteomes" id="UP000008743"/>
    </source>
</evidence>
<sequence length="435" mass="45071">MTERSPLMEQDEHATNFAIANPPASYQRQSSSSAAAAASAATTTTTAAAAAGNAGASASASASAATGRRSGPPLSRATSNSASAARLSIPGSRRSGATSAAAAASGGGGSGGVPDEPLPSYETVTGNAPPPTYESLFGRIRDERDRSGIGANFILRVVILLIGTIGVSVMGALFLGIPISMIVIGAVKWDAPCDTDHFRIFLIVGGTCGLATNLYSLCCKKKRRDENGELIPEEPTLLGRLMTLTEVFELGWFIVGNVWVYSYDTGDDYANCDKTLFLFTFWIVTTFYLILGGILVLFCLLICVLSCYGRSVRQQQAADDDAPSEHGDDGDDDDDRDDGQNHDGEDEHGSPPGSSAGAGSGRASVARLPEMTTAPLTTNGSFSSTSLAREASVTRSSVPRDAVAVGMPQSAPSSPNTPGAGDNDEPPPPSYDELA</sequence>
<evidence type="ECO:0000256" key="1">
    <source>
        <dbReference type="SAM" id="MobiDB-lite"/>
    </source>
</evidence>
<feature type="compositionally biased region" description="Low complexity" evidence="1">
    <location>
        <begin position="74"/>
        <end position="104"/>
    </location>
</feature>
<feature type="compositionally biased region" description="Basic and acidic residues" evidence="1">
    <location>
        <begin position="338"/>
        <end position="349"/>
    </location>
</feature>
<dbReference type="Proteomes" id="UP000008743">
    <property type="component" value="Unassembled WGS sequence"/>
</dbReference>
<feature type="compositionally biased region" description="Low complexity" evidence="1">
    <location>
        <begin position="350"/>
        <end position="367"/>
    </location>
</feature>
<keyword evidence="2" id="KW-0812">Transmembrane</keyword>
<feature type="compositionally biased region" description="Low complexity" evidence="1">
    <location>
        <begin position="30"/>
        <end position="67"/>
    </location>
</feature>
<feature type="transmembrane region" description="Helical" evidence="2">
    <location>
        <begin position="153"/>
        <end position="186"/>
    </location>
</feature>
<organism evidence="3 4">
    <name type="scientific">Capsaspora owczarzaki (strain ATCC 30864)</name>
    <dbReference type="NCBI Taxonomy" id="595528"/>
    <lineage>
        <taxon>Eukaryota</taxon>
        <taxon>Filasterea</taxon>
        <taxon>Capsaspora</taxon>
    </lineage>
</organism>
<keyword evidence="2" id="KW-1133">Transmembrane helix</keyword>
<evidence type="ECO:0008006" key="5">
    <source>
        <dbReference type="Google" id="ProtNLM"/>
    </source>
</evidence>
<dbReference type="PANTHER" id="PTHR33444">
    <property type="entry name" value="SI:DKEY-19B23.12-RELATED"/>
    <property type="match status" value="1"/>
</dbReference>
<feature type="compositionally biased region" description="Polar residues" evidence="1">
    <location>
        <begin position="374"/>
        <end position="397"/>
    </location>
</feature>
<dbReference type="eggNOG" id="ENOG502RWZP">
    <property type="taxonomic scope" value="Eukaryota"/>
</dbReference>
<dbReference type="RefSeq" id="XP_004345224.2">
    <property type="nucleotide sequence ID" value="XM_004345174.2"/>
</dbReference>
<keyword evidence="4" id="KW-1185">Reference proteome</keyword>